<name>A0ABR0I3M4_9PEZI</name>
<keyword evidence="3" id="KW-1185">Reference proteome</keyword>
<accession>A0ABR0I3M4</accession>
<dbReference type="GeneID" id="87925448"/>
<dbReference type="EMBL" id="JAFFHB010000001">
    <property type="protein sequence ID" value="KAK4674707.1"/>
    <property type="molecule type" value="Genomic_DNA"/>
</dbReference>
<feature type="compositionally biased region" description="Polar residues" evidence="1">
    <location>
        <begin position="120"/>
        <end position="132"/>
    </location>
</feature>
<evidence type="ECO:0000256" key="1">
    <source>
        <dbReference type="SAM" id="MobiDB-lite"/>
    </source>
</evidence>
<proteinExistence type="predicted"/>
<evidence type="ECO:0000313" key="3">
    <source>
        <dbReference type="Proteomes" id="UP001326199"/>
    </source>
</evidence>
<evidence type="ECO:0000313" key="2">
    <source>
        <dbReference type="EMBL" id="KAK4674707.1"/>
    </source>
</evidence>
<dbReference type="RefSeq" id="XP_062772029.1">
    <property type="nucleotide sequence ID" value="XM_062905472.1"/>
</dbReference>
<reference evidence="2 3" key="1">
    <citation type="journal article" date="2023" name="bioRxiv">
        <title>High-quality genome assemblies of four members of thePodospora anserinaspecies complex.</title>
        <authorList>
            <person name="Ament-Velasquez S.L."/>
            <person name="Vogan A.A."/>
            <person name="Wallerman O."/>
            <person name="Hartmann F."/>
            <person name="Gautier V."/>
            <person name="Silar P."/>
            <person name="Giraud T."/>
            <person name="Johannesson H."/>
        </authorList>
    </citation>
    <scope>NUCLEOTIDE SEQUENCE [LARGE SCALE GENOMIC DNA]</scope>
    <source>
        <strain evidence="2 3">CBS 411.78</strain>
    </source>
</reference>
<protein>
    <submittedName>
        <fullName evidence="2">Uncharacterized protein</fullName>
    </submittedName>
</protein>
<gene>
    <name evidence="2" type="ORF">QC763_0027120</name>
</gene>
<feature type="region of interest" description="Disordered" evidence="1">
    <location>
        <begin position="79"/>
        <end position="132"/>
    </location>
</feature>
<feature type="compositionally biased region" description="Low complexity" evidence="1">
    <location>
        <begin position="83"/>
        <end position="95"/>
    </location>
</feature>
<comment type="caution">
    <text evidence="2">The sequence shown here is derived from an EMBL/GenBank/DDBJ whole genome shotgun (WGS) entry which is preliminary data.</text>
</comment>
<dbReference type="Proteomes" id="UP001326199">
    <property type="component" value="Unassembled WGS sequence"/>
</dbReference>
<sequence>MPPVPPLILRGQYKNLAPRSPIVAGLINKLNRGFPALYARQADNTDSQKTNDTSEAFGKTYLRSAFWVLGVRAELEKHAPDLSSNHNRPSRSSSSHPPPFDPSPWKLTSVRQTAAGRYTPGSSSASIRQGEI</sequence>
<organism evidence="2 3">
    <name type="scientific">Podospora pseudopauciseta</name>
    <dbReference type="NCBI Taxonomy" id="2093780"/>
    <lineage>
        <taxon>Eukaryota</taxon>
        <taxon>Fungi</taxon>
        <taxon>Dikarya</taxon>
        <taxon>Ascomycota</taxon>
        <taxon>Pezizomycotina</taxon>
        <taxon>Sordariomycetes</taxon>
        <taxon>Sordariomycetidae</taxon>
        <taxon>Sordariales</taxon>
        <taxon>Podosporaceae</taxon>
        <taxon>Podospora</taxon>
    </lineage>
</organism>